<dbReference type="InterPro" id="IPR008969">
    <property type="entry name" value="CarboxyPept-like_regulatory"/>
</dbReference>
<protein>
    <recommendedName>
        <fullName evidence="2">Probable outer membrane usher protein EcpC</fullName>
    </recommendedName>
</protein>
<evidence type="ECO:0000313" key="9">
    <source>
        <dbReference type="EMBL" id="ARP85103.1"/>
    </source>
</evidence>
<evidence type="ECO:0000313" key="10">
    <source>
        <dbReference type="Proteomes" id="UP000194139"/>
    </source>
</evidence>
<feature type="domain" description="Pilus assembly protein E-set like" evidence="8">
    <location>
        <begin position="260"/>
        <end position="325"/>
    </location>
</feature>
<feature type="domain" description="Pilus assembly protein C-terminal" evidence="7">
    <location>
        <begin position="707"/>
        <end position="801"/>
    </location>
</feature>
<dbReference type="AlphaFoldDB" id="A0A1W6YWX2"/>
<accession>A0A1W6YWX2</accession>
<comment type="function">
    <text evidence="6">Part of the ecpRABCDE operon, which encodes the E.coli common pilus (ECP). ECP is found in both commensal and pathogenic strains and plays a dual role in early-stage biofilm development and host cell recognition.</text>
</comment>
<keyword evidence="3" id="KW-0813">Transport</keyword>
<dbReference type="SUPFAM" id="SSF49464">
    <property type="entry name" value="Carboxypeptidase regulatory domain-like"/>
    <property type="match status" value="1"/>
</dbReference>
<dbReference type="Proteomes" id="UP000194139">
    <property type="component" value="Chromosome"/>
</dbReference>
<evidence type="ECO:0000256" key="3">
    <source>
        <dbReference type="ARBA" id="ARBA00022448"/>
    </source>
</evidence>
<dbReference type="RefSeq" id="WP_198297892.1">
    <property type="nucleotide sequence ID" value="NZ_CP021109.1"/>
</dbReference>
<evidence type="ECO:0000259" key="7">
    <source>
        <dbReference type="Pfam" id="PF15976"/>
    </source>
</evidence>
<evidence type="ECO:0000256" key="6">
    <source>
        <dbReference type="ARBA" id="ARBA00025239"/>
    </source>
</evidence>
<dbReference type="InterPro" id="IPR032636">
    <property type="entry name" value="Pilus_assem_E-set-like_dom"/>
</dbReference>
<dbReference type="Pfam" id="PF15976">
    <property type="entry name" value="CooC_C"/>
    <property type="match status" value="1"/>
</dbReference>
<proteinExistence type="inferred from homology"/>
<organism evidence="9 10">
    <name type="scientific">Bordetella genomosp. 9</name>
    <dbReference type="NCBI Taxonomy" id="1416803"/>
    <lineage>
        <taxon>Bacteria</taxon>
        <taxon>Pseudomonadati</taxon>
        <taxon>Pseudomonadota</taxon>
        <taxon>Betaproteobacteria</taxon>
        <taxon>Burkholderiales</taxon>
        <taxon>Alcaligenaceae</taxon>
        <taxon>Bordetella</taxon>
    </lineage>
</organism>
<dbReference type="GO" id="GO:0015473">
    <property type="term" value="F:fimbrial usher porin activity"/>
    <property type="evidence" value="ECO:0007669"/>
    <property type="project" value="InterPro"/>
</dbReference>
<dbReference type="GO" id="GO:0009297">
    <property type="term" value="P:pilus assembly"/>
    <property type="evidence" value="ECO:0007669"/>
    <property type="project" value="InterPro"/>
</dbReference>
<keyword evidence="5" id="KW-0732">Signal</keyword>
<sequence length="817" mass="88021">MAAFASSSHAVVQPPAAALSVLQQAEQLPEDFREHFFEVPLGVRVERDGQYLGDALVTLSRTAEIQLIEFTDFEGSTLAPEERQRWATYLAEPRRLGQCEGKCEAGLMALHYSLENSVLSIATNAAERDQTTAKYYALPEAGSRGVILHNNLNVTGGQRQSLAGRYSVDLVGSVGNWTAVGSLLAAQSADTYSTRQYSAPRAYLQREMEGHFVRGGFFVPDMQGAVRPPRTPGGLPATTFGVMAGTSDALEIASEKPSLYPVYVTANRQGTVEVYRNGVMMHSQPVEPGLQALDTRRLPGGIYEVEVRVVEDGNVTSTRTELIYKPNNWRNLEKRWRYAVFAGQQRSLLDSGDRSVENDMAMGGVINYLAHPRVIVGASAQQIGSNRSIGGSLDWQVSNMANIYANLYHSTQHGMGTDVQAMFRYNGGTVTLNHNRTWQYADPLAQRRAGNVKNSGVSVHHRIGSASALTGRVSHSSGVTSGLGLDLGLSHRHTLFGTELNWRVSAFDRPAGLLNGRRNRGVDVTLNFMLGKEGRRYHASVGTRSASNGGRDQYFTAGVQQDLNGDIIKRVGASATGDRYGIGVTGNALIQHRLAHGDVFASRSSIGGTLSGGVNLYSSMAVGGGAVAASGSSEMLGRDTGMIVDVESDLPEVPLRAFDSHGGSATLKPGRNFVPVTAYRPGKLQFDFDGGDAPAAAVQPALGSYHLNKGGVGYQKVRVMKTVTVMGRVVDEEGEPLKGAHVVNHAGRAVTEADGFFTLEMSERTPTVTIRHRDVAQCELSLDGPNIERDADTLMVGDLQCGAQQVVRQDEKLQPRG</sequence>
<reference evidence="9 10" key="1">
    <citation type="submission" date="2017-05" db="EMBL/GenBank/DDBJ databases">
        <title>Complete and WGS of Bordetella genogroups.</title>
        <authorList>
            <person name="Spilker T."/>
            <person name="LiPuma J."/>
        </authorList>
    </citation>
    <scope>NUCLEOTIDE SEQUENCE [LARGE SCALE GENOMIC DNA]</scope>
    <source>
        <strain evidence="9 10">AU17164</strain>
    </source>
</reference>
<keyword evidence="4" id="KW-1029">Fimbrium biogenesis</keyword>
<evidence type="ECO:0000256" key="5">
    <source>
        <dbReference type="ARBA" id="ARBA00022729"/>
    </source>
</evidence>
<dbReference type="InterPro" id="IPR031917">
    <property type="entry name" value="Pilus_assem_C"/>
</dbReference>
<keyword evidence="10" id="KW-1185">Reference proteome</keyword>
<dbReference type="GO" id="GO:0009279">
    <property type="term" value="C:cell outer membrane"/>
    <property type="evidence" value="ECO:0007669"/>
    <property type="project" value="TreeGrafter"/>
</dbReference>
<evidence type="ECO:0000259" key="8">
    <source>
        <dbReference type="Pfam" id="PF16967"/>
    </source>
</evidence>
<evidence type="ECO:0000256" key="4">
    <source>
        <dbReference type="ARBA" id="ARBA00022558"/>
    </source>
</evidence>
<name>A0A1W6YWX2_9BORD</name>
<dbReference type="PANTHER" id="PTHR30451">
    <property type="entry name" value="OUTER MEMBRANE USHER PROTEIN"/>
    <property type="match status" value="1"/>
</dbReference>
<dbReference type="EMBL" id="CP021109">
    <property type="protein sequence ID" value="ARP85103.1"/>
    <property type="molecule type" value="Genomic_DNA"/>
</dbReference>
<evidence type="ECO:0000256" key="1">
    <source>
        <dbReference type="ARBA" id="ARBA00009532"/>
    </source>
</evidence>
<evidence type="ECO:0000256" key="2">
    <source>
        <dbReference type="ARBA" id="ARBA00020795"/>
    </source>
</evidence>
<dbReference type="Pfam" id="PF16967">
    <property type="entry name" value="TcfC"/>
    <property type="match status" value="1"/>
</dbReference>
<comment type="similarity">
    <text evidence="1">Belongs to the EcpC/MatD family.</text>
</comment>
<dbReference type="InterPro" id="IPR000015">
    <property type="entry name" value="Fimb_usher"/>
</dbReference>
<dbReference type="PANTHER" id="PTHR30451:SF5">
    <property type="entry name" value="SLR0019 PROTEIN"/>
    <property type="match status" value="1"/>
</dbReference>
<gene>
    <name evidence="9" type="ORF">CAL13_01875</name>
</gene>